<dbReference type="STRING" id="67767.A0A0J7NRH3"/>
<feature type="domain" description="DUF2272" evidence="1">
    <location>
        <begin position="45"/>
        <end position="231"/>
    </location>
</feature>
<dbReference type="AlphaFoldDB" id="A0A0J7NRH3"/>
<reference evidence="2 3" key="1">
    <citation type="submission" date="2015-04" db="EMBL/GenBank/DDBJ databases">
        <title>Lasius niger genome sequencing.</title>
        <authorList>
            <person name="Konorov E.A."/>
            <person name="Nikitin M.A."/>
            <person name="Kirill M.V."/>
            <person name="Chang P."/>
        </authorList>
    </citation>
    <scope>NUCLEOTIDE SEQUENCE [LARGE SCALE GENOMIC DNA]</scope>
    <source>
        <tissue evidence="2">Whole</tissue>
    </source>
</reference>
<organism evidence="2 3">
    <name type="scientific">Lasius niger</name>
    <name type="common">Black garden ant</name>
    <dbReference type="NCBI Taxonomy" id="67767"/>
    <lineage>
        <taxon>Eukaryota</taxon>
        <taxon>Metazoa</taxon>
        <taxon>Ecdysozoa</taxon>
        <taxon>Arthropoda</taxon>
        <taxon>Hexapoda</taxon>
        <taxon>Insecta</taxon>
        <taxon>Pterygota</taxon>
        <taxon>Neoptera</taxon>
        <taxon>Endopterygota</taxon>
        <taxon>Hymenoptera</taxon>
        <taxon>Apocrita</taxon>
        <taxon>Aculeata</taxon>
        <taxon>Formicoidea</taxon>
        <taxon>Formicidae</taxon>
        <taxon>Formicinae</taxon>
        <taxon>Lasius</taxon>
        <taxon>Lasius</taxon>
    </lineage>
</organism>
<sequence>MAPFNREDVVAIAQREWRLFGQKIVDIDPRQTREISSLPPREKPERQAGLWQRIGEYWWIGQPYYAKEAWWTGLSIESGEIFKAKEDGQRAWSAAFISYVMRVAGAGNRFVYAANHSTYINAAKSRAPHGLRAKNPATYAPKKGDILCTGRGSARKIDFSSLPTEEFFPAHCGIVTSGKILGSPFGRQIETIGGNVEDQVALTHVPVDRTGHVSDQTGKSLDPRFPWCVILAPHYTQAKDPLPDLNP</sequence>
<proteinExistence type="predicted"/>
<protein>
    <recommendedName>
        <fullName evidence="1">DUF2272 domain-containing protein</fullName>
    </recommendedName>
</protein>
<gene>
    <name evidence="2" type="ORF">RF55_4754</name>
</gene>
<name>A0A0J7NRH3_LASNI</name>
<comment type="caution">
    <text evidence="2">The sequence shown here is derived from an EMBL/GenBank/DDBJ whole genome shotgun (WGS) entry which is preliminary data.</text>
</comment>
<dbReference type="PaxDb" id="67767-A0A0J7NRH3"/>
<dbReference type="InterPro" id="IPR019262">
    <property type="entry name" value="DUF2272"/>
</dbReference>
<evidence type="ECO:0000259" key="1">
    <source>
        <dbReference type="Pfam" id="PF10030"/>
    </source>
</evidence>
<accession>A0A0J7NRH3</accession>
<dbReference type="EMBL" id="LBMM01002261">
    <property type="protein sequence ID" value="KMQ95050.1"/>
    <property type="molecule type" value="Genomic_DNA"/>
</dbReference>
<dbReference type="Proteomes" id="UP000036403">
    <property type="component" value="Unassembled WGS sequence"/>
</dbReference>
<dbReference type="Pfam" id="PF10030">
    <property type="entry name" value="DUF2272"/>
    <property type="match status" value="1"/>
</dbReference>
<evidence type="ECO:0000313" key="3">
    <source>
        <dbReference type="Proteomes" id="UP000036403"/>
    </source>
</evidence>
<evidence type="ECO:0000313" key="2">
    <source>
        <dbReference type="EMBL" id="KMQ95050.1"/>
    </source>
</evidence>
<keyword evidence="3" id="KW-1185">Reference proteome</keyword>